<evidence type="ECO:0000259" key="1">
    <source>
        <dbReference type="Pfam" id="PF01636"/>
    </source>
</evidence>
<dbReference type="RefSeq" id="WP_205045375.1">
    <property type="nucleotide sequence ID" value="NZ_CAJVAX010000019.1"/>
</dbReference>
<name>A0A9W4H5F2_9ACTN</name>
<dbReference type="PANTHER" id="PTHR21310:SF42">
    <property type="entry name" value="BIFUNCTIONAL AAC_APH"/>
    <property type="match status" value="1"/>
</dbReference>
<protein>
    <submittedName>
        <fullName evidence="2">Phosphotransferase</fullName>
    </submittedName>
</protein>
<dbReference type="Gene3D" id="3.90.1200.10">
    <property type="match status" value="1"/>
</dbReference>
<evidence type="ECO:0000313" key="3">
    <source>
        <dbReference type="Proteomes" id="UP001153328"/>
    </source>
</evidence>
<accession>A0A9W4H5F2</accession>
<gene>
    <name evidence="2" type="ORF">SBRY_50796</name>
</gene>
<dbReference type="Gene3D" id="3.30.200.20">
    <property type="entry name" value="Phosphorylase Kinase, domain 1"/>
    <property type="match status" value="1"/>
</dbReference>
<sequence length="291" mass="29972">MNTTPTSPDLVRRLLAAQFPQWAGLGVEAVGVVGTANAVYRVGGGLSVRLPLGEGAARDVGKERRWLPVIGAAVPVGVPEAVAVGVPGEGFPWPWAVHTWLDGESPVPGRLADPAGVAADLAGFVLALRGIDAEGAPPAYRSEALADRDGETRRAAAQVRDAVDPEVVAGVWSAALAAEPHPGPPVWLHSDLQPGNLLLTGGRLTGVIDFGCLGVGDPAVDLIPAWYVLPAAVRPLFREAVGADGAAWARARGWALSVALMELAAYRTANPRMASIAAHVLGGISAEHPGR</sequence>
<proteinExistence type="predicted"/>
<dbReference type="SUPFAM" id="SSF56112">
    <property type="entry name" value="Protein kinase-like (PK-like)"/>
    <property type="match status" value="1"/>
</dbReference>
<dbReference type="Pfam" id="PF01636">
    <property type="entry name" value="APH"/>
    <property type="match status" value="1"/>
</dbReference>
<dbReference type="AlphaFoldDB" id="A0A9W4H5F2"/>
<reference evidence="2" key="1">
    <citation type="submission" date="2021-06" db="EMBL/GenBank/DDBJ databases">
        <authorList>
            <person name="Arsene-Ploetze F."/>
        </authorList>
    </citation>
    <scope>NUCLEOTIDE SEQUENCE</scope>
    <source>
        <strain evidence="2">SBRY1</strain>
    </source>
</reference>
<dbReference type="Proteomes" id="UP001153328">
    <property type="component" value="Unassembled WGS sequence"/>
</dbReference>
<dbReference type="InterPro" id="IPR051678">
    <property type="entry name" value="AGP_Transferase"/>
</dbReference>
<organism evidence="2 3">
    <name type="scientific">Actinacidiphila bryophytorum</name>
    <dbReference type="NCBI Taxonomy" id="1436133"/>
    <lineage>
        <taxon>Bacteria</taxon>
        <taxon>Bacillati</taxon>
        <taxon>Actinomycetota</taxon>
        <taxon>Actinomycetes</taxon>
        <taxon>Kitasatosporales</taxon>
        <taxon>Streptomycetaceae</taxon>
        <taxon>Actinacidiphila</taxon>
    </lineage>
</organism>
<keyword evidence="3" id="KW-1185">Reference proteome</keyword>
<feature type="domain" description="Aminoglycoside phosphotransferase" evidence="1">
    <location>
        <begin position="34"/>
        <end position="254"/>
    </location>
</feature>
<comment type="caution">
    <text evidence="2">The sequence shown here is derived from an EMBL/GenBank/DDBJ whole genome shotgun (WGS) entry which is preliminary data.</text>
</comment>
<dbReference type="InterPro" id="IPR002575">
    <property type="entry name" value="Aminoglycoside_PTrfase"/>
</dbReference>
<dbReference type="CDD" id="cd05155">
    <property type="entry name" value="APH_ChoK_like_1"/>
    <property type="match status" value="1"/>
</dbReference>
<dbReference type="EMBL" id="CAJVAX010000019">
    <property type="protein sequence ID" value="CAG7652135.1"/>
    <property type="molecule type" value="Genomic_DNA"/>
</dbReference>
<dbReference type="InterPro" id="IPR011009">
    <property type="entry name" value="Kinase-like_dom_sf"/>
</dbReference>
<evidence type="ECO:0000313" key="2">
    <source>
        <dbReference type="EMBL" id="CAG7652135.1"/>
    </source>
</evidence>
<dbReference type="PANTHER" id="PTHR21310">
    <property type="entry name" value="AMINOGLYCOSIDE PHOSPHOTRANSFERASE-RELATED-RELATED"/>
    <property type="match status" value="1"/>
</dbReference>